<dbReference type="GO" id="GO:0016020">
    <property type="term" value="C:membrane"/>
    <property type="evidence" value="ECO:0007669"/>
    <property type="project" value="UniProtKB-SubCell"/>
</dbReference>
<feature type="transmembrane region" description="Helical" evidence="6">
    <location>
        <begin position="199"/>
        <end position="219"/>
    </location>
</feature>
<keyword evidence="9" id="KW-1185">Reference proteome</keyword>
<sequence length="361" mass="39419">MTIGGRGVQTAIVTSLFAALGTLFVALRLWTRFVVIRAPGWEDWVLITSWFFATATVITIGIQIPNGLGEHGKELDLKQVQMLLLNLYLSIIMYCASLGLTKLAILMQYRRVFTSPRFQIVCWTVIAIIIAYTVATVTVAIFTCTPISTFWTNDSSGKCIDDFASWFSNAGINIATDIIIIALPMPVIRRLRLAKRQKWLLMGVFALGGVVCIISIVRLHSLFIISKSLDPTYDNSPAATFSVIEVNVALICACLPTLRPLLSEWIPGLQMSSRGTAGASAQQSYGRKKSSGLGFSGSLPLHSLSGSQGGARKLEDYGPDKESDGIHVVTKIDVMVQHKEAVLDGRESSTDSLFRDTGRIV</sequence>
<evidence type="ECO:0000256" key="2">
    <source>
        <dbReference type="ARBA" id="ARBA00022692"/>
    </source>
</evidence>
<evidence type="ECO:0000256" key="3">
    <source>
        <dbReference type="ARBA" id="ARBA00022989"/>
    </source>
</evidence>
<protein>
    <recommendedName>
        <fullName evidence="7">Rhodopsin domain-containing protein</fullName>
    </recommendedName>
</protein>
<dbReference type="InterPro" id="IPR049326">
    <property type="entry name" value="Rhodopsin_dom_fungi"/>
</dbReference>
<evidence type="ECO:0000259" key="7">
    <source>
        <dbReference type="Pfam" id="PF20684"/>
    </source>
</evidence>
<evidence type="ECO:0000313" key="8">
    <source>
        <dbReference type="EMBL" id="KAF2729161.1"/>
    </source>
</evidence>
<evidence type="ECO:0000256" key="5">
    <source>
        <dbReference type="ARBA" id="ARBA00038359"/>
    </source>
</evidence>
<feature type="transmembrane region" description="Helical" evidence="6">
    <location>
        <begin position="163"/>
        <end position="187"/>
    </location>
</feature>
<dbReference type="OrthoDB" id="444631at2759"/>
<dbReference type="AlphaFoldDB" id="A0A9P4QQP5"/>
<comment type="caution">
    <text evidence="8">The sequence shown here is derived from an EMBL/GenBank/DDBJ whole genome shotgun (WGS) entry which is preliminary data.</text>
</comment>
<evidence type="ECO:0000256" key="6">
    <source>
        <dbReference type="SAM" id="Phobius"/>
    </source>
</evidence>
<keyword evidence="4 6" id="KW-0472">Membrane</keyword>
<keyword evidence="2 6" id="KW-0812">Transmembrane</keyword>
<dbReference type="EMBL" id="ML996254">
    <property type="protein sequence ID" value="KAF2729161.1"/>
    <property type="molecule type" value="Genomic_DNA"/>
</dbReference>
<proteinExistence type="inferred from homology"/>
<gene>
    <name evidence="8" type="ORF">EJ04DRAFT_502843</name>
</gene>
<name>A0A9P4QQP5_9PLEO</name>
<keyword evidence="3 6" id="KW-1133">Transmembrane helix</keyword>
<feature type="transmembrane region" description="Helical" evidence="6">
    <location>
        <begin position="84"/>
        <end position="106"/>
    </location>
</feature>
<dbReference type="PANTHER" id="PTHR33048:SF132">
    <property type="entry name" value="MEMBRANE PROTEIN, PUTATIVE (AFU_ORTHOLOGUE AFUA_6G07820)-RELATED"/>
    <property type="match status" value="1"/>
</dbReference>
<dbReference type="PANTHER" id="PTHR33048">
    <property type="entry name" value="PTH11-LIKE INTEGRAL MEMBRANE PROTEIN (AFU_ORTHOLOGUE AFUA_5G11245)"/>
    <property type="match status" value="1"/>
</dbReference>
<comment type="similarity">
    <text evidence="5">Belongs to the SAT4 family.</text>
</comment>
<accession>A0A9P4QQP5</accession>
<evidence type="ECO:0000256" key="4">
    <source>
        <dbReference type="ARBA" id="ARBA00023136"/>
    </source>
</evidence>
<evidence type="ECO:0000256" key="1">
    <source>
        <dbReference type="ARBA" id="ARBA00004141"/>
    </source>
</evidence>
<comment type="subcellular location">
    <subcellularLocation>
        <location evidence="1">Membrane</location>
        <topology evidence="1">Multi-pass membrane protein</topology>
    </subcellularLocation>
</comment>
<evidence type="ECO:0000313" key="9">
    <source>
        <dbReference type="Proteomes" id="UP000799444"/>
    </source>
</evidence>
<feature type="transmembrane region" description="Helical" evidence="6">
    <location>
        <begin position="118"/>
        <end position="143"/>
    </location>
</feature>
<dbReference type="Pfam" id="PF20684">
    <property type="entry name" value="Fung_rhodopsin"/>
    <property type="match status" value="1"/>
</dbReference>
<dbReference type="InterPro" id="IPR052337">
    <property type="entry name" value="SAT4-like"/>
</dbReference>
<feature type="transmembrane region" description="Helical" evidence="6">
    <location>
        <begin position="43"/>
        <end position="64"/>
    </location>
</feature>
<feature type="domain" description="Rhodopsin" evidence="7">
    <location>
        <begin position="27"/>
        <end position="263"/>
    </location>
</feature>
<organism evidence="8 9">
    <name type="scientific">Polyplosphaeria fusca</name>
    <dbReference type="NCBI Taxonomy" id="682080"/>
    <lineage>
        <taxon>Eukaryota</taxon>
        <taxon>Fungi</taxon>
        <taxon>Dikarya</taxon>
        <taxon>Ascomycota</taxon>
        <taxon>Pezizomycotina</taxon>
        <taxon>Dothideomycetes</taxon>
        <taxon>Pleosporomycetidae</taxon>
        <taxon>Pleosporales</taxon>
        <taxon>Tetraplosphaeriaceae</taxon>
        <taxon>Polyplosphaeria</taxon>
    </lineage>
</organism>
<feature type="transmembrane region" description="Helical" evidence="6">
    <location>
        <begin position="12"/>
        <end position="31"/>
    </location>
</feature>
<reference evidence="8" key="1">
    <citation type="journal article" date="2020" name="Stud. Mycol.">
        <title>101 Dothideomycetes genomes: a test case for predicting lifestyles and emergence of pathogens.</title>
        <authorList>
            <person name="Haridas S."/>
            <person name="Albert R."/>
            <person name="Binder M."/>
            <person name="Bloem J."/>
            <person name="Labutti K."/>
            <person name="Salamov A."/>
            <person name="Andreopoulos B."/>
            <person name="Baker S."/>
            <person name="Barry K."/>
            <person name="Bills G."/>
            <person name="Bluhm B."/>
            <person name="Cannon C."/>
            <person name="Castanera R."/>
            <person name="Culley D."/>
            <person name="Daum C."/>
            <person name="Ezra D."/>
            <person name="Gonzalez J."/>
            <person name="Henrissat B."/>
            <person name="Kuo A."/>
            <person name="Liang C."/>
            <person name="Lipzen A."/>
            <person name="Lutzoni F."/>
            <person name="Magnuson J."/>
            <person name="Mondo S."/>
            <person name="Nolan M."/>
            <person name="Ohm R."/>
            <person name="Pangilinan J."/>
            <person name="Park H.-J."/>
            <person name="Ramirez L."/>
            <person name="Alfaro M."/>
            <person name="Sun H."/>
            <person name="Tritt A."/>
            <person name="Yoshinaga Y."/>
            <person name="Zwiers L.-H."/>
            <person name="Turgeon B."/>
            <person name="Goodwin S."/>
            <person name="Spatafora J."/>
            <person name="Crous P."/>
            <person name="Grigoriev I."/>
        </authorList>
    </citation>
    <scope>NUCLEOTIDE SEQUENCE</scope>
    <source>
        <strain evidence="8">CBS 125425</strain>
    </source>
</reference>
<dbReference type="Proteomes" id="UP000799444">
    <property type="component" value="Unassembled WGS sequence"/>
</dbReference>